<dbReference type="InterPro" id="IPR029058">
    <property type="entry name" value="AB_hydrolase_fold"/>
</dbReference>
<comment type="caution">
    <text evidence="1">The sequence shown here is derived from an EMBL/GenBank/DDBJ whole genome shotgun (WGS) entry which is preliminary data.</text>
</comment>
<protein>
    <recommendedName>
        <fullName evidence="3">Esterase</fullName>
    </recommendedName>
</protein>
<dbReference type="InterPro" id="IPR050583">
    <property type="entry name" value="Mycobacterial_A85_antigen"/>
</dbReference>
<dbReference type="Proteomes" id="UP000052955">
    <property type="component" value="Unassembled WGS sequence"/>
</dbReference>
<organism evidence="1 2">
    <name type="scientific">Actinobacteria bacterium BACL15 MAG-120823-bin78</name>
    <dbReference type="NCBI Taxonomy" id="1655563"/>
    <lineage>
        <taxon>Bacteria</taxon>
        <taxon>Bacillati</taxon>
        <taxon>Actinomycetota</taxon>
        <taxon>Actinomycetes</taxon>
        <taxon>Actinomycetes incertae sedis</taxon>
        <taxon>ac1 cluster</taxon>
    </lineage>
</organism>
<dbReference type="Gene3D" id="3.40.50.1820">
    <property type="entry name" value="alpha/beta hydrolase"/>
    <property type="match status" value="1"/>
</dbReference>
<dbReference type="EMBL" id="LIAN01000127">
    <property type="protein sequence ID" value="KRO37201.1"/>
    <property type="molecule type" value="Genomic_DNA"/>
</dbReference>
<dbReference type="SUPFAM" id="SSF53474">
    <property type="entry name" value="alpha/beta-Hydrolases"/>
    <property type="match status" value="1"/>
</dbReference>
<reference evidence="1 2" key="1">
    <citation type="submission" date="2015-10" db="EMBL/GenBank/DDBJ databases">
        <title>Metagenome-Assembled Genomes uncover a global brackish microbiome.</title>
        <authorList>
            <person name="Hugerth L.W."/>
            <person name="Larsson J."/>
            <person name="Alneberg J."/>
            <person name="Lindh M.V."/>
            <person name="Legrand C."/>
            <person name="Pinhassi J."/>
            <person name="Andersson A.F."/>
        </authorList>
    </citation>
    <scope>NUCLEOTIDE SEQUENCE [LARGE SCALE GENOMIC DNA]</scope>
    <source>
        <strain evidence="1">BACL15 MAG-120823-bin78</strain>
    </source>
</reference>
<evidence type="ECO:0008006" key="3">
    <source>
        <dbReference type="Google" id="ProtNLM"/>
    </source>
</evidence>
<evidence type="ECO:0000313" key="1">
    <source>
        <dbReference type="EMBL" id="KRO37201.1"/>
    </source>
</evidence>
<dbReference type="AlphaFoldDB" id="A0A0R2PH79"/>
<dbReference type="PANTHER" id="PTHR48098:SF6">
    <property type="entry name" value="FERRI-BACILLIBACTIN ESTERASE BESA"/>
    <property type="match status" value="1"/>
</dbReference>
<accession>A0A0R2PH79</accession>
<sequence>MHEIKRYQIRGVPGEVVRTRFGDRTVDYWTPRGGSEHLLIAHDGQNIFDGTTSTHRGQTWKLAQSAIQVAHEAGVKPPTIIAVWHSSTKENPWGRAKDLAPEKFFSADAYVDPRWAIKDSTVALHSDSYLHQIFEEIVPTIYGEHSPEKTAVIGSSMGGLATLYATIQHPDKFTTALALSPHWVISDENFARSMVEALPLSHKVWMSRGDKGLDKEYVSLQNYVDRLMRSRGFTHNYESKVYRRSGHNERSWAKYLQDPLRFWLKG</sequence>
<evidence type="ECO:0000313" key="2">
    <source>
        <dbReference type="Proteomes" id="UP000052955"/>
    </source>
</evidence>
<dbReference type="InterPro" id="IPR000801">
    <property type="entry name" value="Esterase-like"/>
</dbReference>
<dbReference type="Pfam" id="PF00756">
    <property type="entry name" value="Esterase"/>
    <property type="match status" value="1"/>
</dbReference>
<proteinExistence type="predicted"/>
<dbReference type="PANTHER" id="PTHR48098">
    <property type="entry name" value="ENTEROCHELIN ESTERASE-RELATED"/>
    <property type="match status" value="1"/>
</dbReference>
<gene>
    <name evidence="1" type="ORF">ABR55_04070</name>
</gene>
<name>A0A0R2PH79_9ACTN</name>